<evidence type="ECO:0000313" key="3">
    <source>
        <dbReference type="Proteomes" id="UP000005707"/>
    </source>
</evidence>
<dbReference type="InParanoid" id="U2FQB4"/>
<keyword evidence="3" id="KW-1185">Reference proteome</keyword>
<keyword evidence="1" id="KW-0472">Membrane</keyword>
<dbReference type="AlphaFoldDB" id="U2FQB4"/>
<feature type="transmembrane region" description="Helical" evidence="1">
    <location>
        <begin position="45"/>
        <end position="63"/>
    </location>
</feature>
<reference evidence="2 3" key="1">
    <citation type="journal article" date="2011" name="J. Bacteriol.">
        <title>Genome sequence of Haloplasma contractile, an unusual contractile bacterium from a deep-sea anoxic brine lake.</title>
        <authorList>
            <person name="Antunes A."/>
            <person name="Alam I."/>
            <person name="El Dorry H."/>
            <person name="Siam R."/>
            <person name="Robertson A."/>
            <person name="Bajic V.B."/>
            <person name="Stingl U."/>
        </authorList>
    </citation>
    <scope>NUCLEOTIDE SEQUENCE [LARGE SCALE GENOMIC DNA]</scope>
    <source>
        <strain evidence="2 3">SSD-17B</strain>
    </source>
</reference>
<accession>U2FQB4</accession>
<feature type="transmembrane region" description="Helical" evidence="1">
    <location>
        <begin position="113"/>
        <end position="137"/>
    </location>
</feature>
<keyword evidence="1" id="KW-1133">Transmembrane helix</keyword>
<dbReference type="EMBL" id="AFNU02000002">
    <property type="protein sequence ID" value="ERJ13229.1"/>
    <property type="molecule type" value="Genomic_DNA"/>
</dbReference>
<protein>
    <submittedName>
        <fullName evidence="2">Uncharacterized protein</fullName>
    </submittedName>
</protein>
<proteinExistence type="predicted"/>
<organism evidence="2 3">
    <name type="scientific">Haloplasma contractile SSD-17B</name>
    <dbReference type="NCBI Taxonomy" id="1033810"/>
    <lineage>
        <taxon>Bacteria</taxon>
        <taxon>Bacillati</taxon>
        <taxon>Mycoplasmatota</taxon>
        <taxon>Mollicutes</taxon>
        <taxon>Haloplasmatales</taxon>
        <taxon>Haloplasmataceae</taxon>
        <taxon>Haloplasma</taxon>
    </lineage>
</organism>
<comment type="caution">
    <text evidence="2">The sequence shown here is derived from an EMBL/GenBank/DDBJ whole genome shotgun (WGS) entry which is preliminary data.</text>
</comment>
<evidence type="ECO:0000256" key="1">
    <source>
        <dbReference type="SAM" id="Phobius"/>
    </source>
</evidence>
<dbReference type="RefSeq" id="WP_008826760.1">
    <property type="nucleotide sequence ID" value="NZ_AFNU02000002.1"/>
</dbReference>
<evidence type="ECO:0000313" key="2">
    <source>
        <dbReference type="EMBL" id="ERJ13229.1"/>
    </source>
</evidence>
<sequence>MKLKSNNYKKIKRDLKQYKKSKGSKFWSLPRIYKVALKSLFETRLLWILLFSMILTIILLAYMNLFKNVIYFSLIITFILSSYILINFIFIIDKNISKEYKQFFGRTHPNFRMVLSKFTFASGIITVIIIGLFHIFYIEHYINAPLETCTYYDMYGNKLVDTSIPFQNRCNITKEEYKVDEDGNLEYLSFRTHHINTDHDINYKYEYTYKSRKIIKRVVHEYQANSHDLEHTKVHRLGIYYSHTSRETQFIYGENNVIVQEKEYIHNILNDEQIILATKHELRLAKQKNEVIQINVGNQFHPTLLVDDNYLRSQVFTDEYFNLLKSKDQHLYCYDGCSDASEYIKNLHRNIKDREQRMEDAVTEIGGEWVLNNETDQSLGYHAMGYYHLIFDDNNTIKYYGSSIEDYSIKINYKEQIDLDVIESYRNKENNRKFTFNTQFNVNGNIIRIDQKENMTLQYRHLFEKKEYGYKVKHFSYEKKGLRFITNKYKQEQCYIDTQGDIFEYFPYYTSHFIADKSEKQCGPDLIQGNNLLIDHLVKK</sequence>
<gene>
    <name evidence="2" type="ORF">HLPCO_000853</name>
</gene>
<name>U2FQB4_9MOLU</name>
<reference evidence="2 3" key="2">
    <citation type="journal article" date="2013" name="PLoS ONE">
        <title>INDIGO - INtegrated Data Warehouse of MIcrobial GenOmes with Examples from the Red Sea Extremophiles.</title>
        <authorList>
            <person name="Alam I."/>
            <person name="Antunes A."/>
            <person name="Kamau A.A."/>
            <person name="Ba Alawi W."/>
            <person name="Kalkatawi M."/>
            <person name="Stingl U."/>
            <person name="Bajic V.B."/>
        </authorList>
    </citation>
    <scope>NUCLEOTIDE SEQUENCE [LARGE SCALE GENOMIC DNA]</scope>
    <source>
        <strain evidence="2 3">SSD-17B</strain>
    </source>
</reference>
<keyword evidence="1" id="KW-0812">Transmembrane</keyword>
<dbReference type="Proteomes" id="UP000005707">
    <property type="component" value="Unassembled WGS sequence"/>
</dbReference>
<feature type="transmembrane region" description="Helical" evidence="1">
    <location>
        <begin position="69"/>
        <end position="92"/>
    </location>
</feature>